<sequence>MANIRLRHIALYPKRTALSSAPFSSLYFCHLIQVILSAVSFPPCMSAQALKANTTKRVARSAAGTIKSSRLTSSSAATAASTLHVTAAQPTQCLAPSPPTLRPRISPLAVRYLRNNSSCPPQQRGTVTDFYQCIAEPKAQLAEARRHQDSQRPFQPHLRLGICESSYVTWWRHPYSLDWGNSGPRSGYTHGYGSRGTTPVRRNRHGWTPDSTLRNASEDNTCFGKCVPNLRTCRISALFTVYITAGGGEDVLGHGSIPRPSRA</sequence>
<organism evidence="2 3">
    <name type="scientific">Tilletiaria anomala (strain ATCC 24038 / CBS 436.72 / UBC 951)</name>
    <dbReference type="NCBI Taxonomy" id="1037660"/>
    <lineage>
        <taxon>Eukaryota</taxon>
        <taxon>Fungi</taxon>
        <taxon>Dikarya</taxon>
        <taxon>Basidiomycota</taxon>
        <taxon>Ustilaginomycotina</taxon>
        <taxon>Exobasidiomycetes</taxon>
        <taxon>Georgefischeriales</taxon>
        <taxon>Tilletiariaceae</taxon>
        <taxon>Tilletiaria</taxon>
    </lineage>
</organism>
<evidence type="ECO:0000313" key="2">
    <source>
        <dbReference type="EMBL" id="KDN45759.1"/>
    </source>
</evidence>
<evidence type="ECO:0000313" key="3">
    <source>
        <dbReference type="Proteomes" id="UP000027361"/>
    </source>
</evidence>
<dbReference type="EMBL" id="JMSN01000040">
    <property type="protein sequence ID" value="KDN45759.1"/>
    <property type="molecule type" value="Genomic_DNA"/>
</dbReference>
<feature type="region of interest" description="Disordered" evidence="1">
    <location>
        <begin position="190"/>
        <end position="211"/>
    </location>
</feature>
<keyword evidence="3" id="KW-1185">Reference proteome</keyword>
<evidence type="ECO:0000256" key="1">
    <source>
        <dbReference type="SAM" id="MobiDB-lite"/>
    </source>
</evidence>
<reference evidence="2 3" key="1">
    <citation type="submission" date="2014-05" db="EMBL/GenBank/DDBJ databases">
        <title>Draft genome sequence of a rare smut relative, Tilletiaria anomala UBC 951.</title>
        <authorList>
            <consortium name="DOE Joint Genome Institute"/>
            <person name="Toome M."/>
            <person name="Kuo A."/>
            <person name="Henrissat B."/>
            <person name="Lipzen A."/>
            <person name="Tritt A."/>
            <person name="Yoshinaga Y."/>
            <person name="Zane M."/>
            <person name="Barry K."/>
            <person name="Grigoriev I.V."/>
            <person name="Spatafora J.W."/>
            <person name="Aimea M.C."/>
        </authorList>
    </citation>
    <scope>NUCLEOTIDE SEQUENCE [LARGE SCALE GENOMIC DNA]</scope>
    <source>
        <strain evidence="2 3">UBC 951</strain>
    </source>
</reference>
<dbReference type="HOGENOM" id="CLU_1058398_0_0_1"/>
<dbReference type="InParanoid" id="A0A066W3U8"/>
<dbReference type="RefSeq" id="XP_013243296.1">
    <property type="nucleotide sequence ID" value="XM_013387842.1"/>
</dbReference>
<dbReference type="GeneID" id="25261364"/>
<comment type="caution">
    <text evidence="2">The sequence shown here is derived from an EMBL/GenBank/DDBJ whole genome shotgun (WGS) entry which is preliminary data.</text>
</comment>
<dbReference type="AlphaFoldDB" id="A0A066W3U8"/>
<dbReference type="Proteomes" id="UP000027361">
    <property type="component" value="Unassembled WGS sequence"/>
</dbReference>
<gene>
    <name evidence="2" type="ORF">K437DRAFT_119234</name>
</gene>
<protein>
    <submittedName>
        <fullName evidence="2">Uncharacterized protein</fullName>
    </submittedName>
</protein>
<accession>A0A066W3U8</accession>
<proteinExistence type="predicted"/>
<name>A0A066W3U8_TILAU</name>